<evidence type="ECO:0000256" key="2">
    <source>
        <dbReference type="ARBA" id="ARBA00022448"/>
    </source>
</evidence>
<keyword evidence="10" id="KW-1185">Reference proteome</keyword>
<comment type="similarity">
    <text evidence="7">Belongs to the TonB-dependent receptor family.</text>
</comment>
<dbReference type="InterPro" id="IPR023997">
    <property type="entry name" value="TonB-dep_OMP_SusC/RagA_CS"/>
</dbReference>
<dbReference type="Gene3D" id="2.40.170.20">
    <property type="entry name" value="TonB-dependent receptor, beta-barrel domain"/>
    <property type="match status" value="1"/>
</dbReference>
<evidence type="ECO:0000256" key="3">
    <source>
        <dbReference type="ARBA" id="ARBA00022452"/>
    </source>
</evidence>
<dbReference type="InterPro" id="IPR023996">
    <property type="entry name" value="TonB-dep_OMP_SusC/RagA"/>
</dbReference>
<gene>
    <name evidence="9" type="ORF">ECE50_023115</name>
</gene>
<evidence type="ECO:0000256" key="5">
    <source>
        <dbReference type="ARBA" id="ARBA00023136"/>
    </source>
</evidence>
<organism evidence="9 10">
    <name type="scientific">Chitinophaga solisilvae</name>
    <dbReference type="NCBI Taxonomy" id="1233460"/>
    <lineage>
        <taxon>Bacteria</taxon>
        <taxon>Pseudomonadati</taxon>
        <taxon>Bacteroidota</taxon>
        <taxon>Chitinophagia</taxon>
        <taxon>Chitinophagales</taxon>
        <taxon>Chitinophagaceae</taxon>
        <taxon>Chitinophaga</taxon>
    </lineage>
</organism>
<sequence>MKNQRLSGDGKNPPGLPLNYVLRTMKLTALFMLAACMQVSATAYSQSKITLTTKRMHLARLLQLIEEQGKVRFVYSNDVLPNNEFVSIDVKDQPLDVVLGKVLGNTDLSWKMLDKELVVIAPGNTVIQNVKVKGKITDAKGTPIPGVSIQVMGTSKGTATGPDGSYQIETPDNATLIFSFIGFMEQRIAVNGRTTIDVVMKEDMKGLNEVVVVGYGSQKKANLTGAVATISPSTIASRPVTSVQNALQGVTPGVTILNRTGDVGKDVGGISIRGRSSINTTGSGPLVVIDGIISTSNDMATLNPNDIESMSVLKDAASSAIYGSRAANGVLLITTKRGKEGKMSVDVNATYGLTSPTRTPKYLGSADYARLYNEARMNDGNTPQYTEEQIKKYADGSDPDHYPSTNWYKEALRKNADFKDIQIGVSGSSKNTVYYLSMAYQNQLSLVPTKTLDRYAMRLNTSTQVLPILNVATNVAFVKQDINNRGDEMTWTELNRISPTAVLRHSDGSWGSIVDGRENGNISKSNPVRNNYVGGRGWDKNNAFTGGINGTLTPLKGLSIKGLMSLKLDNRMANRFWNTVDPLVNFDTKATIPGTGVILNKMQEKWSQRQVLLAQAYAEYERTFNRHYVKVMAGASQESNTYRNVNVGRKNFLSNNLGTVGAGSGSVDDMFNTDDDQMTDFVTDRTKQAANGSYSEVWAIRSYFGRVNYVFNDRYMLEGNMRLDMSSRFAPGHRLGAFPSFSAGWRMSEESFMKDIKWIDNLKLRASWGSLGNEAVVPIGNYYEYIGLYPGVYSFEGNMVNGTYQARAANPLTSWETVVMSNFGVDGTFFNGKLNVTADYFIKDTKDMLIEQLLDQVIALKPAYANGGRMRNKGFEIAASYNGTIGKDLTFTVGANVSKIKNKILTLGSTNNRIHDTYYIDREGEAYNSFYGWEAIGLFKDAEDVKNSAGQAGIIQKPGDIKFKDQNNDGVIDSKDRVVLGNDIPWMNYGINLNVGYKGFDLGVLTYGVANVKTYLSNEASVAFFNGGKVKEYHLKRWTKENPDPNAAYPRLSISDKTNTNPISSFWLYKGDYFRIRSITLGYTLPAAWAKRAAMQSARIYLSANNPFTFMFDKRITDYDPEMVSGRGAYPGVKTWAVGVNVKF</sequence>
<name>A0A3S1AYH6_9BACT</name>
<evidence type="ECO:0000256" key="7">
    <source>
        <dbReference type="PROSITE-ProRule" id="PRU01360"/>
    </source>
</evidence>
<dbReference type="Proteomes" id="UP000281028">
    <property type="component" value="Unassembled WGS sequence"/>
</dbReference>
<dbReference type="Pfam" id="PF07715">
    <property type="entry name" value="Plug"/>
    <property type="match status" value="1"/>
</dbReference>
<dbReference type="InterPro" id="IPR036942">
    <property type="entry name" value="Beta-barrel_TonB_sf"/>
</dbReference>
<reference evidence="9" key="1">
    <citation type="submission" date="2020-05" db="EMBL/GenBank/DDBJ databases">
        <title>Chitinophaga laudate sp. nov., isolated from a tropical peat swamp.</title>
        <authorList>
            <person name="Goh C.B.S."/>
            <person name="Lee M.S."/>
            <person name="Parimannan S."/>
            <person name="Pasbakhsh P."/>
            <person name="Yule C.M."/>
            <person name="Rajandas H."/>
            <person name="Loke S."/>
            <person name="Croft L."/>
            <person name="Tan J.B.L."/>
        </authorList>
    </citation>
    <scope>NUCLEOTIDE SEQUENCE</scope>
    <source>
        <strain evidence="9">Mgbs1</strain>
    </source>
</reference>
<keyword evidence="4 7" id="KW-0812">Transmembrane</keyword>
<dbReference type="NCBIfam" id="TIGR04056">
    <property type="entry name" value="OMP_RagA_SusC"/>
    <property type="match status" value="1"/>
</dbReference>
<dbReference type="EMBL" id="RIAR02000001">
    <property type="protein sequence ID" value="NSL89752.1"/>
    <property type="molecule type" value="Genomic_DNA"/>
</dbReference>
<comment type="subcellular location">
    <subcellularLocation>
        <location evidence="1 7">Cell outer membrane</location>
        <topology evidence="1 7">Multi-pass membrane protein</topology>
    </subcellularLocation>
</comment>
<comment type="caution">
    <text evidence="9">The sequence shown here is derived from an EMBL/GenBank/DDBJ whole genome shotgun (WGS) entry which is preliminary data.</text>
</comment>
<dbReference type="PROSITE" id="PS52016">
    <property type="entry name" value="TONB_DEPENDENT_REC_3"/>
    <property type="match status" value="1"/>
</dbReference>
<dbReference type="NCBIfam" id="TIGR04057">
    <property type="entry name" value="SusC_RagA_signa"/>
    <property type="match status" value="1"/>
</dbReference>
<keyword evidence="9" id="KW-0675">Receptor</keyword>
<dbReference type="Pfam" id="PF13715">
    <property type="entry name" value="CarbopepD_reg_2"/>
    <property type="match status" value="1"/>
</dbReference>
<dbReference type="GO" id="GO:0009279">
    <property type="term" value="C:cell outer membrane"/>
    <property type="evidence" value="ECO:0007669"/>
    <property type="project" value="UniProtKB-SubCell"/>
</dbReference>
<keyword evidence="5 7" id="KW-0472">Membrane</keyword>
<dbReference type="InterPro" id="IPR037066">
    <property type="entry name" value="Plug_dom_sf"/>
</dbReference>
<feature type="domain" description="TonB-dependent receptor plug" evidence="8">
    <location>
        <begin position="220"/>
        <end position="330"/>
    </location>
</feature>
<keyword evidence="2 7" id="KW-0813">Transport</keyword>
<evidence type="ECO:0000256" key="4">
    <source>
        <dbReference type="ARBA" id="ARBA00022692"/>
    </source>
</evidence>
<proteinExistence type="inferred from homology"/>
<dbReference type="AlphaFoldDB" id="A0A3S1AYH6"/>
<dbReference type="Gene3D" id="2.170.130.10">
    <property type="entry name" value="TonB-dependent receptor, plug domain"/>
    <property type="match status" value="1"/>
</dbReference>
<dbReference type="SUPFAM" id="SSF56935">
    <property type="entry name" value="Porins"/>
    <property type="match status" value="1"/>
</dbReference>
<evidence type="ECO:0000256" key="1">
    <source>
        <dbReference type="ARBA" id="ARBA00004571"/>
    </source>
</evidence>
<evidence type="ECO:0000313" key="9">
    <source>
        <dbReference type="EMBL" id="NSL89752.1"/>
    </source>
</evidence>
<keyword evidence="6 7" id="KW-0998">Cell outer membrane</keyword>
<protein>
    <submittedName>
        <fullName evidence="9">TonB-dependent receptor</fullName>
    </submittedName>
</protein>
<dbReference type="SUPFAM" id="SSF49464">
    <property type="entry name" value="Carboxypeptidase regulatory domain-like"/>
    <property type="match status" value="1"/>
</dbReference>
<evidence type="ECO:0000313" key="10">
    <source>
        <dbReference type="Proteomes" id="UP000281028"/>
    </source>
</evidence>
<accession>A0A3S1AYH6</accession>
<evidence type="ECO:0000259" key="8">
    <source>
        <dbReference type="Pfam" id="PF07715"/>
    </source>
</evidence>
<keyword evidence="3 7" id="KW-1134">Transmembrane beta strand</keyword>
<dbReference type="InterPro" id="IPR008969">
    <property type="entry name" value="CarboxyPept-like_regulatory"/>
</dbReference>
<dbReference type="InterPro" id="IPR012910">
    <property type="entry name" value="Plug_dom"/>
</dbReference>
<dbReference type="OrthoDB" id="899266at2"/>
<dbReference type="Gene3D" id="2.60.40.1120">
    <property type="entry name" value="Carboxypeptidase-like, regulatory domain"/>
    <property type="match status" value="1"/>
</dbReference>
<dbReference type="InterPro" id="IPR039426">
    <property type="entry name" value="TonB-dep_rcpt-like"/>
</dbReference>
<evidence type="ECO:0000256" key="6">
    <source>
        <dbReference type="ARBA" id="ARBA00023237"/>
    </source>
</evidence>